<evidence type="ECO:0000313" key="3">
    <source>
        <dbReference type="EMBL" id="GBN50317.1"/>
    </source>
</evidence>
<proteinExistence type="predicted"/>
<reference evidence="4 6" key="1">
    <citation type="journal article" date="2019" name="Sci. Rep.">
        <title>Orb-weaving spider Araneus ventricosus genome elucidates the spidroin gene catalogue.</title>
        <authorList>
            <person name="Kono N."/>
            <person name="Nakamura H."/>
            <person name="Ohtoshi R."/>
            <person name="Moran D.A.P."/>
            <person name="Shinohara A."/>
            <person name="Yoshida Y."/>
            <person name="Fujiwara M."/>
            <person name="Mori M."/>
            <person name="Tomita M."/>
            <person name="Arakawa K."/>
        </authorList>
    </citation>
    <scope>NUCLEOTIDE SEQUENCE [LARGE SCALE GENOMIC DNA]</scope>
</reference>
<sequence>MAWDTSRLWVTEGPILITSEPANLFGFACKIVARMVNDWQVSEKTLSKKRNSGRKSLVNVRETQRGGEKRRLTHIECSSGRAKTQQTATQYN</sequence>
<evidence type="ECO:0000313" key="2">
    <source>
        <dbReference type="EMBL" id="GBN50286.1"/>
    </source>
</evidence>
<organism evidence="4 6">
    <name type="scientific">Araneus ventricosus</name>
    <name type="common">Orbweaver spider</name>
    <name type="synonym">Epeira ventricosa</name>
    <dbReference type="NCBI Taxonomy" id="182803"/>
    <lineage>
        <taxon>Eukaryota</taxon>
        <taxon>Metazoa</taxon>
        <taxon>Ecdysozoa</taxon>
        <taxon>Arthropoda</taxon>
        <taxon>Chelicerata</taxon>
        <taxon>Arachnida</taxon>
        <taxon>Araneae</taxon>
        <taxon>Araneomorphae</taxon>
        <taxon>Entelegynae</taxon>
        <taxon>Araneoidea</taxon>
        <taxon>Araneidae</taxon>
        <taxon>Araneus</taxon>
    </lineage>
</organism>
<name>A0A4Y2PEA4_ARAVE</name>
<evidence type="ECO:0000256" key="1">
    <source>
        <dbReference type="SAM" id="MobiDB-lite"/>
    </source>
</evidence>
<dbReference type="EMBL" id="BGPR01215020">
    <property type="protein sequence ID" value="GBN50286.1"/>
    <property type="molecule type" value="Genomic_DNA"/>
</dbReference>
<evidence type="ECO:0000313" key="6">
    <source>
        <dbReference type="Proteomes" id="UP000499080"/>
    </source>
</evidence>
<evidence type="ECO:0000313" key="4">
    <source>
        <dbReference type="EMBL" id="GBN50338.1"/>
    </source>
</evidence>
<dbReference type="EMBL" id="BGPR01215041">
    <property type="protein sequence ID" value="GBN50317.1"/>
    <property type="molecule type" value="Genomic_DNA"/>
</dbReference>
<protein>
    <submittedName>
        <fullName evidence="4">Uncharacterized protein</fullName>
    </submittedName>
</protein>
<dbReference type="AlphaFoldDB" id="A0A4Y2PEA4"/>
<accession>A0A4Y2PEA4</accession>
<dbReference type="EMBL" id="BGPR01215051">
    <property type="protein sequence ID" value="GBN50338.1"/>
    <property type="molecule type" value="Genomic_DNA"/>
</dbReference>
<keyword evidence="6" id="KW-1185">Reference proteome</keyword>
<feature type="compositionally biased region" description="Polar residues" evidence="1">
    <location>
        <begin position="81"/>
        <end position="92"/>
    </location>
</feature>
<evidence type="ECO:0000313" key="5">
    <source>
        <dbReference type="EMBL" id="GBN50369.1"/>
    </source>
</evidence>
<gene>
    <name evidence="4" type="ORF">AVEN_116092_1</name>
    <name evidence="5" type="ORF">AVEN_208137_1</name>
    <name evidence="2" type="ORF">AVEN_230109_1</name>
    <name evidence="3" type="ORF">AVEN_63662_1</name>
</gene>
<feature type="region of interest" description="Disordered" evidence="1">
    <location>
        <begin position="50"/>
        <end position="92"/>
    </location>
</feature>
<comment type="caution">
    <text evidence="4">The sequence shown here is derived from an EMBL/GenBank/DDBJ whole genome shotgun (WGS) entry which is preliminary data.</text>
</comment>
<dbReference type="EMBL" id="BGPR01215068">
    <property type="protein sequence ID" value="GBN50369.1"/>
    <property type="molecule type" value="Genomic_DNA"/>
</dbReference>
<dbReference type="Proteomes" id="UP000499080">
    <property type="component" value="Unassembled WGS sequence"/>
</dbReference>
<feature type="compositionally biased region" description="Basic and acidic residues" evidence="1">
    <location>
        <begin position="62"/>
        <end position="74"/>
    </location>
</feature>